<keyword evidence="3" id="KW-1185">Reference proteome</keyword>
<reference evidence="3" key="1">
    <citation type="submission" date="2013-09" db="EMBL/GenBank/DDBJ databases">
        <title>The Genome Sequence of Anopheles culicifacies species A.</title>
        <authorList>
            <consortium name="The Broad Institute Genomics Platform"/>
            <person name="Neafsey D.E."/>
            <person name="Besansky N."/>
            <person name="Howell P."/>
            <person name="Walton C."/>
            <person name="Young S.K."/>
            <person name="Zeng Q."/>
            <person name="Gargeya S."/>
            <person name="Fitzgerald M."/>
            <person name="Haas B."/>
            <person name="Abouelleil A."/>
            <person name="Allen A.W."/>
            <person name="Alvarado L."/>
            <person name="Arachchi H.M."/>
            <person name="Berlin A.M."/>
            <person name="Chapman S.B."/>
            <person name="Gainer-Dewar J."/>
            <person name="Goldberg J."/>
            <person name="Griggs A."/>
            <person name="Gujja S."/>
            <person name="Hansen M."/>
            <person name="Howarth C."/>
            <person name="Imamovic A."/>
            <person name="Ireland A."/>
            <person name="Larimer J."/>
            <person name="McCowan C."/>
            <person name="Murphy C."/>
            <person name="Pearson M."/>
            <person name="Poon T.W."/>
            <person name="Priest M."/>
            <person name="Roberts A."/>
            <person name="Saif S."/>
            <person name="Shea T."/>
            <person name="Sisk P."/>
            <person name="Sykes S."/>
            <person name="Wortman J."/>
            <person name="Nusbaum C."/>
            <person name="Birren B."/>
        </authorList>
    </citation>
    <scope>NUCLEOTIDE SEQUENCE [LARGE SCALE GENOMIC DNA]</scope>
    <source>
        <strain evidence="3">A-37</strain>
    </source>
</reference>
<organism evidence="2 3">
    <name type="scientific">Anopheles culicifacies</name>
    <dbReference type="NCBI Taxonomy" id="139723"/>
    <lineage>
        <taxon>Eukaryota</taxon>
        <taxon>Metazoa</taxon>
        <taxon>Ecdysozoa</taxon>
        <taxon>Arthropoda</taxon>
        <taxon>Hexapoda</taxon>
        <taxon>Insecta</taxon>
        <taxon>Pterygota</taxon>
        <taxon>Neoptera</taxon>
        <taxon>Endopterygota</taxon>
        <taxon>Diptera</taxon>
        <taxon>Nematocera</taxon>
        <taxon>Culicoidea</taxon>
        <taxon>Culicidae</taxon>
        <taxon>Anophelinae</taxon>
        <taxon>Anopheles</taxon>
        <taxon>culicifacies species complex</taxon>
    </lineage>
</organism>
<proteinExistence type="predicted"/>
<feature type="compositionally biased region" description="Low complexity" evidence="1">
    <location>
        <begin position="58"/>
        <end position="70"/>
    </location>
</feature>
<dbReference type="Proteomes" id="UP000075883">
    <property type="component" value="Unassembled WGS sequence"/>
</dbReference>
<sequence>MSQQLNAASHGNTMLGSIANSIGTNNSIACSMGNNIPNNLTTCATIPNSMLATMSSPAGNTSNGPTSNGNSNGGTGANGSSNGPSSTPATPTNNCQSIRYCWEADKVKTLIRLRAELSPLFTGKRNASKYAWAVVERELSVPLPISKIIKKWNNLLQEYKVNVDRIQPHLGLYYRLSILTHAFSQLWDVFFQVTNAGGKDNSHRTVHGVVCPSVTRVGQTDNQPSSSTSSLRLVQEACSKVTDSRIIVSSLQCSEHCGVVKIPSTGDGRGTAGLN</sequence>
<dbReference type="EMBL" id="AXCM01000096">
    <property type="status" value="NOT_ANNOTATED_CDS"/>
    <property type="molecule type" value="Genomic_DNA"/>
</dbReference>
<feature type="compositionally biased region" description="Low complexity" evidence="1">
    <location>
        <begin position="78"/>
        <end position="91"/>
    </location>
</feature>
<protein>
    <recommendedName>
        <fullName evidence="4">MADF domain-containing protein</fullName>
    </recommendedName>
</protein>
<evidence type="ECO:0008006" key="4">
    <source>
        <dbReference type="Google" id="ProtNLM"/>
    </source>
</evidence>
<name>A0A182LX99_9DIPT</name>
<evidence type="ECO:0000313" key="2">
    <source>
        <dbReference type="EnsemblMetazoa" id="ACUA004181-PA"/>
    </source>
</evidence>
<feature type="region of interest" description="Disordered" evidence="1">
    <location>
        <begin position="54"/>
        <end position="91"/>
    </location>
</feature>
<evidence type="ECO:0000313" key="3">
    <source>
        <dbReference type="Proteomes" id="UP000075883"/>
    </source>
</evidence>
<accession>A0A182LX99</accession>
<dbReference type="EMBL" id="AXCM01000095">
    <property type="status" value="NOT_ANNOTATED_CDS"/>
    <property type="molecule type" value="Genomic_DNA"/>
</dbReference>
<dbReference type="VEuPathDB" id="VectorBase:ACUA004181"/>
<reference evidence="2" key="2">
    <citation type="submission" date="2020-05" db="UniProtKB">
        <authorList>
            <consortium name="EnsemblMetazoa"/>
        </authorList>
    </citation>
    <scope>IDENTIFICATION</scope>
    <source>
        <strain evidence="2">A-37</strain>
    </source>
</reference>
<dbReference type="EnsemblMetazoa" id="ACUA004181-RA">
    <property type="protein sequence ID" value="ACUA004181-PA"/>
    <property type="gene ID" value="ACUA004181"/>
</dbReference>
<evidence type="ECO:0000256" key="1">
    <source>
        <dbReference type="SAM" id="MobiDB-lite"/>
    </source>
</evidence>
<dbReference type="AlphaFoldDB" id="A0A182LX99"/>